<feature type="disulfide bond" evidence="6">
    <location>
        <begin position="352"/>
        <end position="361"/>
    </location>
</feature>
<gene>
    <name evidence="8" type="ORF">BSL78_14740</name>
</gene>
<dbReference type="InterPro" id="IPR001881">
    <property type="entry name" value="EGF-like_Ca-bd_dom"/>
</dbReference>
<feature type="domain" description="EGF-like" evidence="7">
    <location>
        <begin position="206"/>
        <end position="242"/>
    </location>
</feature>
<evidence type="ECO:0000259" key="7">
    <source>
        <dbReference type="PROSITE" id="PS50026"/>
    </source>
</evidence>
<proteinExistence type="predicted"/>
<keyword evidence="9" id="KW-1185">Reference proteome</keyword>
<accession>A0A2G8KK91</accession>
<evidence type="ECO:0000256" key="3">
    <source>
        <dbReference type="ARBA" id="ARBA00022737"/>
    </source>
</evidence>
<dbReference type="SUPFAM" id="SSF57196">
    <property type="entry name" value="EGF/Laminin"/>
    <property type="match status" value="5"/>
</dbReference>
<keyword evidence="4 6" id="KW-1015">Disulfide bond</keyword>
<keyword evidence="2" id="KW-0732">Signal</keyword>
<dbReference type="GO" id="GO:0045197">
    <property type="term" value="P:establishment or maintenance of epithelial cell apical/basal polarity"/>
    <property type="evidence" value="ECO:0007669"/>
    <property type="project" value="TreeGrafter"/>
</dbReference>
<feature type="domain" description="EGF-like" evidence="7">
    <location>
        <begin position="325"/>
        <end position="362"/>
    </location>
</feature>
<dbReference type="PROSITE" id="PS50026">
    <property type="entry name" value="EGF_3"/>
    <property type="match status" value="5"/>
</dbReference>
<dbReference type="InterPro" id="IPR000742">
    <property type="entry name" value="EGF"/>
</dbReference>
<organism evidence="8 9">
    <name type="scientific">Stichopus japonicus</name>
    <name type="common">Sea cucumber</name>
    <dbReference type="NCBI Taxonomy" id="307972"/>
    <lineage>
        <taxon>Eukaryota</taxon>
        <taxon>Metazoa</taxon>
        <taxon>Echinodermata</taxon>
        <taxon>Eleutherozoa</taxon>
        <taxon>Echinozoa</taxon>
        <taxon>Holothuroidea</taxon>
        <taxon>Aspidochirotacea</taxon>
        <taxon>Aspidochirotida</taxon>
        <taxon>Stichopodidae</taxon>
        <taxon>Apostichopus</taxon>
    </lineage>
</organism>
<comment type="caution">
    <text evidence="8">The sequence shown here is derived from an EMBL/GenBank/DDBJ whole genome shotgun (WGS) entry which is preliminary data.</text>
</comment>
<evidence type="ECO:0000313" key="8">
    <source>
        <dbReference type="EMBL" id="PIK48380.1"/>
    </source>
</evidence>
<keyword evidence="5" id="KW-0325">Glycoprotein</keyword>
<keyword evidence="1 6" id="KW-0245">EGF-like domain</keyword>
<feature type="disulfide bond" evidence="6">
    <location>
        <begin position="274"/>
        <end position="283"/>
    </location>
</feature>
<protein>
    <submittedName>
        <fullName evidence="8">Protein tyrosine kinase</fullName>
    </submittedName>
</protein>
<dbReference type="PROSITE" id="PS01186">
    <property type="entry name" value="EGF_2"/>
    <property type="match status" value="3"/>
</dbReference>
<dbReference type="PANTHER" id="PTHR24049">
    <property type="entry name" value="CRUMBS FAMILY MEMBER"/>
    <property type="match status" value="1"/>
</dbReference>
<evidence type="ECO:0000256" key="5">
    <source>
        <dbReference type="ARBA" id="ARBA00023180"/>
    </source>
</evidence>
<name>A0A2G8KK91_STIJA</name>
<feature type="domain" description="EGF-like" evidence="7">
    <location>
        <begin position="286"/>
        <end position="323"/>
    </location>
</feature>
<dbReference type="PANTHER" id="PTHR24049:SF22">
    <property type="entry name" value="DROSOPHILA CRUMBS HOMOLOG"/>
    <property type="match status" value="1"/>
</dbReference>
<evidence type="ECO:0000256" key="4">
    <source>
        <dbReference type="ARBA" id="ARBA00023157"/>
    </source>
</evidence>
<dbReference type="GO" id="GO:0032991">
    <property type="term" value="C:protein-containing complex"/>
    <property type="evidence" value="ECO:0007669"/>
    <property type="project" value="TreeGrafter"/>
</dbReference>
<dbReference type="SMART" id="SM00181">
    <property type="entry name" value="EGF"/>
    <property type="match status" value="5"/>
</dbReference>
<dbReference type="CDD" id="cd00054">
    <property type="entry name" value="EGF_CA"/>
    <property type="match status" value="3"/>
</dbReference>
<evidence type="ECO:0000256" key="2">
    <source>
        <dbReference type="ARBA" id="ARBA00022729"/>
    </source>
</evidence>
<feature type="domain" description="EGF-like" evidence="7">
    <location>
        <begin position="245"/>
        <end position="284"/>
    </location>
</feature>
<feature type="disulfide bond" evidence="6">
    <location>
        <begin position="313"/>
        <end position="322"/>
    </location>
</feature>
<dbReference type="FunFam" id="2.10.25.10:FF:000095">
    <property type="entry name" value="Notch, isoform B"/>
    <property type="match status" value="1"/>
</dbReference>
<dbReference type="GO" id="GO:0007157">
    <property type="term" value="P:heterophilic cell-cell adhesion via plasma membrane cell adhesion molecules"/>
    <property type="evidence" value="ECO:0007669"/>
    <property type="project" value="TreeGrafter"/>
</dbReference>
<keyword evidence="8" id="KW-0418">Kinase</keyword>
<dbReference type="GO" id="GO:0005509">
    <property type="term" value="F:calcium ion binding"/>
    <property type="evidence" value="ECO:0007669"/>
    <property type="project" value="InterPro"/>
</dbReference>
<feature type="domain" description="EGF-like" evidence="7">
    <location>
        <begin position="96"/>
        <end position="135"/>
    </location>
</feature>
<dbReference type="SMART" id="SM00179">
    <property type="entry name" value="EGF_CA"/>
    <property type="match status" value="5"/>
</dbReference>
<dbReference type="EMBL" id="MRZV01000525">
    <property type="protein sequence ID" value="PIK48380.1"/>
    <property type="molecule type" value="Genomic_DNA"/>
</dbReference>
<sequence>MTPVSPVLVSLALLDNLVNEPGRGFEAEIEDVGVQIFKVGVPTFWQASYADDEAIALTAGWVQGLTLRGPCGGKGGNASLMYLRVKMQAVQSVNTRFDVCANQPCQNFGVCSVNPLAVEGFTCGCQQGFIGPLCESVMRKRISEFRTLRSPAAFCAVVGNVVSTSCNPASPATFTTTGIQQVTCTCVDLGQTAAGISSDCTFQVDIPDPCANAPCVNGGVCSVNPTVPGGFTCNCVLGFSGLRCEDDPCANQPCVNDGVCLVDPTVPGGFTCNCVFGFSGLRCEDAQNPCFSGPCLNGGFCNPTSFTDFTCTCQSQFFGTLCEQEFTACNPNPCQNGGVCNLGGVTGFSCACPGGFSGATCDQLPVAGVQNCPESELVFLNTQPIIWVEPSLPGGTVAFRAILLEMSSSLGLHQSPMCSTDLQEEPRSASLMLSWN</sequence>
<comment type="caution">
    <text evidence="6">Lacks conserved residue(s) required for the propagation of feature annotation.</text>
</comment>
<dbReference type="Gene3D" id="2.10.25.10">
    <property type="entry name" value="Laminin"/>
    <property type="match status" value="5"/>
</dbReference>
<dbReference type="GO" id="GO:0016301">
    <property type="term" value="F:kinase activity"/>
    <property type="evidence" value="ECO:0007669"/>
    <property type="project" value="UniProtKB-KW"/>
</dbReference>
<dbReference type="Pfam" id="PF00008">
    <property type="entry name" value="EGF"/>
    <property type="match status" value="3"/>
</dbReference>
<dbReference type="FunFam" id="2.10.25.10:FF:000173">
    <property type="entry name" value="Neurogenic locus notch protein 2"/>
    <property type="match status" value="1"/>
</dbReference>
<evidence type="ECO:0000256" key="1">
    <source>
        <dbReference type="ARBA" id="ARBA00022536"/>
    </source>
</evidence>
<keyword evidence="8" id="KW-0808">Transferase</keyword>
<keyword evidence="3" id="KW-0677">Repeat</keyword>
<dbReference type="InterPro" id="IPR051022">
    <property type="entry name" value="Notch_Cell-Fate_Det"/>
</dbReference>
<dbReference type="GO" id="GO:0005886">
    <property type="term" value="C:plasma membrane"/>
    <property type="evidence" value="ECO:0007669"/>
    <property type="project" value="TreeGrafter"/>
</dbReference>
<feature type="disulfide bond" evidence="6">
    <location>
        <begin position="125"/>
        <end position="134"/>
    </location>
</feature>
<evidence type="ECO:0000313" key="9">
    <source>
        <dbReference type="Proteomes" id="UP000230750"/>
    </source>
</evidence>
<dbReference type="PROSITE" id="PS00022">
    <property type="entry name" value="EGF_1"/>
    <property type="match status" value="4"/>
</dbReference>
<dbReference type="Proteomes" id="UP000230750">
    <property type="component" value="Unassembled WGS sequence"/>
</dbReference>
<dbReference type="AlphaFoldDB" id="A0A2G8KK91"/>
<reference evidence="8 9" key="1">
    <citation type="journal article" date="2017" name="PLoS Biol.">
        <title>The sea cucumber genome provides insights into morphological evolution and visceral regeneration.</title>
        <authorList>
            <person name="Zhang X."/>
            <person name="Sun L."/>
            <person name="Yuan J."/>
            <person name="Sun Y."/>
            <person name="Gao Y."/>
            <person name="Zhang L."/>
            <person name="Li S."/>
            <person name="Dai H."/>
            <person name="Hamel J.F."/>
            <person name="Liu C."/>
            <person name="Yu Y."/>
            <person name="Liu S."/>
            <person name="Lin W."/>
            <person name="Guo K."/>
            <person name="Jin S."/>
            <person name="Xu P."/>
            <person name="Storey K.B."/>
            <person name="Huan P."/>
            <person name="Zhang T."/>
            <person name="Zhou Y."/>
            <person name="Zhang J."/>
            <person name="Lin C."/>
            <person name="Li X."/>
            <person name="Xing L."/>
            <person name="Huo D."/>
            <person name="Sun M."/>
            <person name="Wang L."/>
            <person name="Mercier A."/>
            <person name="Li F."/>
            <person name="Yang H."/>
            <person name="Xiang J."/>
        </authorList>
    </citation>
    <scope>NUCLEOTIDE SEQUENCE [LARGE SCALE GENOMIC DNA]</scope>
    <source>
        <strain evidence="8">Shaxun</strain>
        <tissue evidence="8">Muscle</tissue>
    </source>
</reference>
<dbReference type="OrthoDB" id="6130531at2759"/>
<evidence type="ECO:0000256" key="6">
    <source>
        <dbReference type="PROSITE-ProRule" id="PRU00076"/>
    </source>
</evidence>
<dbReference type="STRING" id="307972.A0A2G8KK91"/>